<dbReference type="InterPro" id="IPR007372">
    <property type="entry name" value="Lipid/polyisoprenoid-bd_YceI"/>
</dbReference>
<feature type="signal peptide" evidence="1">
    <location>
        <begin position="1"/>
        <end position="21"/>
    </location>
</feature>
<proteinExistence type="predicted"/>
<organism evidence="3 4">
    <name type="scientific">Reyranella soli</name>
    <dbReference type="NCBI Taxonomy" id="1230389"/>
    <lineage>
        <taxon>Bacteria</taxon>
        <taxon>Pseudomonadati</taxon>
        <taxon>Pseudomonadota</taxon>
        <taxon>Alphaproteobacteria</taxon>
        <taxon>Hyphomicrobiales</taxon>
        <taxon>Reyranellaceae</taxon>
        <taxon>Reyranella</taxon>
    </lineage>
</organism>
<evidence type="ECO:0000259" key="2">
    <source>
        <dbReference type="SMART" id="SM00867"/>
    </source>
</evidence>
<gene>
    <name evidence="3" type="ORF">RSO01_54130</name>
</gene>
<evidence type="ECO:0000313" key="4">
    <source>
        <dbReference type="Proteomes" id="UP000321058"/>
    </source>
</evidence>
<dbReference type="AlphaFoldDB" id="A0A512NH09"/>
<reference evidence="3 4" key="1">
    <citation type="submission" date="2019-07" db="EMBL/GenBank/DDBJ databases">
        <title>Whole genome shotgun sequence of Reyranella soli NBRC 108950.</title>
        <authorList>
            <person name="Hosoyama A."/>
            <person name="Uohara A."/>
            <person name="Ohji S."/>
            <person name="Ichikawa N."/>
        </authorList>
    </citation>
    <scope>NUCLEOTIDE SEQUENCE [LARGE SCALE GENOMIC DNA]</scope>
    <source>
        <strain evidence="3 4">NBRC 108950</strain>
    </source>
</reference>
<feature type="domain" description="Lipid/polyisoprenoid-binding YceI-like" evidence="2">
    <location>
        <begin position="50"/>
        <end position="210"/>
    </location>
</feature>
<dbReference type="EMBL" id="BKAJ01000096">
    <property type="protein sequence ID" value="GEP58247.1"/>
    <property type="molecule type" value="Genomic_DNA"/>
</dbReference>
<accession>A0A512NH09</accession>
<keyword evidence="1" id="KW-0732">Signal</keyword>
<dbReference type="SUPFAM" id="SSF101874">
    <property type="entry name" value="YceI-like"/>
    <property type="match status" value="1"/>
</dbReference>
<keyword evidence="4" id="KW-1185">Reference proteome</keyword>
<name>A0A512NH09_9HYPH</name>
<comment type="caution">
    <text evidence="3">The sequence shown here is derived from an EMBL/GenBank/DDBJ whole genome shotgun (WGS) entry which is preliminary data.</text>
</comment>
<evidence type="ECO:0000313" key="3">
    <source>
        <dbReference type="EMBL" id="GEP58247.1"/>
    </source>
</evidence>
<evidence type="ECO:0000256" key="1">
    <source>
        <dbReference type="SAM" id="SignalP"/>
    </source>
</evidence>
<protein>
    <recommendedName>
        <fullName evidence="2">Lipid/polyisoprenoid-binding YceI-like domain-containing protein</fullName>
    </recommendedName>
</protein>
<dbReference type="SMART" id="SM00867">
    <property type="entry name" value="YceI"/>
    <property type="match status" value="1"/>
</dbReference>
<dbReference type="OrthoDB" id="9811006at2"/>
<sequence length="213" mass="22847">MSRALCALVLSFALSSPLVSAVQAQGTQPNGLPPGVYMGEADYKQAPAGTYAIDPDHASVIARVSHLRYSWSIFRFDRISGTLKWDPADTANSSLTAKVETASITSNVKDFAKELSGNNFLKSATFPDATFVSTAFRQMSTRRGKVDGQLTLMGKTKPVTFDVELVGAGKGFADRPRIGANAKGSINPVDFGLPPLFGDSIEIVIDVEFQREP</sequence>
<dbReference type="InterPro" id="IPR036761">
    <property type="entry name" value="TTHA0802/YceI-like_sf"/>
</dbReference>
<dbReference type="Gene3D" id="2.40.128.110">
    <property type="entry name" value="Lipid/polyisoprenoid-binding, YceI-like"/>
    <property type="match status" value="1"/>
</dbReference>
<dbReference type="PANTHER" id="PTHR34406">
    <property type="entry name" value="PROTEIN YCEI"/>
    <property type="match status" value="1"/>
</dbReference>
<dbReference type="RefSeq" id="WP_147153293.1">
    <property type="nucleotide sequence ID" value="NZ_BKAJ01000096.1"/>
</dbReference>
<dbReference type="PANTHER" id="PTHR34406:SF1">
    <property type="entry name" value="PROTEIN YCEI"/>
    <property type="match status" value="1"/>
</dbReference>
<dbReference type="Proteomes" id="UP000321058">
    <property type="component" value="Unassembled WGS sequence"/>
</dbReference>
<dbReference type="Pfam" id="PF04264">
    <property type="entry name" value="YceI"/>
    <property type="match status" value="1"/>
</dbReference>
<feature type="chain" id="PRO_5021895697" description="Lipid/polyisoprenoid-binding YceI-like domain-containing protein" evidence="1">
    <location>
        <begin position="22"/>
        <end position="213"/>
    </location>
</feature>